<feature type="region of interest" description="Disordered" evidence="1">
    <location>
        <begin position="335"/>
        <end position="390"/>
    </location>
</feature>
<feature type="region of interest" description="Disordered" evidence="1">
    <location>
        <begin position="621"/>
        <end position="649"/>
    </location>
</feature>
<comment type="caution">
    <text evidence="2">The sequence shown here is derived from an EMBL/GenBank/DDBJ whole genome shotgun (WGS) entry which is preliminary data.</text>
</comment>
<protein>
    <submittedName>
        <fullName evidence="2">Uncharacterized protein</fullName>
    </submittedName>
</protein>
<dbReference type="AlphaFoldDB" id="A0A3D9BBG0"/>
<feature type="compositionally biased region" description="Basic and acidic residues" evidence="1">
    <location>
        <begin position="197"/>
        <end position="211"/>
    </location>
</feature>
<feature type="compositionally biased region" description="Low complexity" evidence="1">
    <location>
        <begin position="348"/>
        <end position="361"/>
    </location>
</feature>
<reference evidence="2 3" key="1">
    <citation type="journal article" date="2004" name="Emerg. Infect. Dis.">
        <title>Amoebae-resisting bacteria isolated from human nasal swabs by amoebal coculture.</title>
        <authorList>
            <person name="Greub G."/>
            <person name="La Scola B."/>
            <person name="Raoult D."/>
        </authorList>
    </citation>
    <scope>NUCLEOTIDE SEQUENCE [LARGE SCALE GENOMIC DNA]</scope>
    <source>
        <strain evidence="2 3">CCUG 51329</strain>
    </source>
</reference>
<feature type="compositionally biased region" description="Acidic residues" evidence="1">
    <location>
        <begin position="574"/>
        <end position="591"/>
    </location>
</feature>
<gene>
    <name evidence="2" type="ORF">DRF68_08525</name>
</gene>
<feature type="compositionally biased region" description="Basic and acidic residues" evidence="1">
    <location>
        <begin position="498"/>
        <end position="517"/>
    </location>
</feature>
<dbReference type="EMBL" id="QNVU01000013">
    <property type="protein sequence ID" value="REC50738.1"/>
    <property type="molecule type" value="Genomic_DNA"/>
</dbReference>
<organism evidence="2 3">
    <name type="scientific">Candidatus Chryseobacterium massiliense</name>
    <dbReference type="NCBI Taxonomy" id="204089"/>
    <lineage>
        <taxon>Bacteria</taxon>
        <taxon>Pseudomonadati</taxon>
        <taxon>Bacteroidota</taxon>
        <taxon>Flavobacteriia</taxon>
        <taxon>Flavobacteriales</taxon>
        <taxon>Weeksellaceae</taxon>
        <taxon>Chryseobacterium group</taxon>
        <taxon>Chryseobacterium</taxon>
    </lineage>
</organism>
<feature type="compositionally biased region" description="Basic and acidic residues" evidence="1">
    <location>
        <begin position="437"/>
        <end position="459"/>
    </location>
</feature>
<evidence type="ECO:0000313" key="2">
    <source>
        <dbReference type="EMBL" id="REC50738.1"/>
    </source>
</evidence>
<name>A0A3D9BBG0_9FLAO</name>
<evidence type="ECO:0000256" key="1">
    <source>
        <dbReference type="SAM" id="MobiDB-lite"/>
    </source>
</evidence>
<accession>A0A3D9BBG0</accession>
<feature type="compositionally biased region" description="Basic and acidic residues" evidence="1">
    <location>
        <begin position="630"/>
        <end position="649"/>
    </location>
</feature>
<proteinExistence type="predicted"/>
<feature type="region of interest" description="Disordered" evidence="1">
    <location>
        <begin position="190"/>
        <end position="322"/>
    </location>
</feature>
<feature type="compositionally biased region" description="Basic and acidic residues" evidence="1">
    <location>
        <begin position="229"/>
        <end position="243"/>
    </location>
</feature>
<feature type="compositionally biased region" description="Acidic residues" evidence="1">
    <location>
        <begin position="312"/>
        <end position="321"/>
    </location>
</feature>
<dbReference type="Proteomes" id="UP000256924">
    <property type="component" value="Unassembled WGS sequence"/>
</dbReference>
<sequence length="782" mass="89385">MNHRVLELLKTPKNIQSEDLHLLKEEINSFPYIQNIRALYLYGVHLYDKDNYQTVLSTTAAYTTDKKILYQLINGKIQQKPKPEIKLETVKEKNIPSENPLKILYQKKAGSFPLKREKNPASETQPQIVEESLPAVAETKETDRILPPPREEIKHLYVNGERNRILFEGEENFLEEDTFETIDLESTLESGSIVTQKAEKKEEPVSEEKPAENILPIAEENEESVPKNATEEEKSVSENKPTDNSEPESYEQETVSDIQADEENKTVEEEKQETSENALNESENSEEKSSEEISGFTPETIIEEGNLNTETEKEEVLDESELSFHETEAFLPEVQVSANESVEEPKNEGSQSENSEIISSEESAEFTPETIIDEDEISSEKEEKVVQNDAELSFHGTESFLPEVKIQANTEDKIAEVPQLNLNKHEDEMRRLIEEVEKKMKEKAAAEEHKKEEEPENIGHDISFAETQSFEVKPVETETQEEIKTENPVAESNSEQTEEPKAEVSEEKEEIPAKEQEAEVQSAWKPMSFDSNLPDSLISKSPEVVQPKTEEQKADEAAEILQSEIAEQKQTAEAETEPNSEEESVVSEISEDAVEQITDENISENSEENKEEVPVMNVSFFGSGWTIPQPEKEKMTEEPKQESKEEKTVEIPVDKPAKTAKPNTFDSNVPGFINTWQSWLKIDRTEEKPKEEKPDLKTKVIETFIENNPRISQLKEESTFVVKEKGDDISHLMTETLANLYFEQKLYTKAIKAFEILIKKTPEKKKYYEGKIQEIKDFRTKG</sequence>
<feature type="compositionally biased region" description="Basic and acidic residues" evidence="1">
    <location>
        <begin position="473"/>
        <end position="485"/>
    </location>
</feature>
<feature type="region of interest" description="Disordered" evidence="1">
    <location>
        <begin position="437"/>
        <end position="591"/>
    </location>
</feature>
<dbReference type="RefSeq" id="WP_116098302.1">
    <property type="nucleotide sequence ID" value="NZ_QNVU01000013.1"/>
</dbReference>
<evidence type="ECO:0000313" key="3">
    <source>
        <dbReference type="Proteomes" id="UP000256924"/>
    </source>
</evidence>
<keyword evidence="3" id="KW-1185">Reference proteome</keyword>
<feature type="compositionally biased region" description="Basic and acidic residues" evidence="1">
    <location>
        <begin position="262"/>
        <end position="274"/>
    </location>
</feature>